<dbReference type="AlphaFoldDB" id="A0A756IDJ7"/>
<reference evidence="1" key="2">
    <citation type="submission" date="2020-02" db="EMBL/GenBank/DDBJ databases">
        <authorList>
            <consortium name="NCBI Pathogen Detection Project"/>
        </authorList>
    </citation>
    <scope>NUCLEOTIDE SEQUENCE</scope>
    <source>
        <strain evidence="1">MA.CK_00/00002125</strain>
    </source>
</reference>
<organism evidence="1">
    <name type="scientific">Salmonella enterica</name>
    <name type="common">Salmonella choleraesuis</name>
    <dbReference type="NCBI Taxonomy" id="28901"/>
    <lineage>
        <taxon>Bacteria</taxon>
        <taxon>Pseudomonadati</taxon>
        <taxon>Pseudomonadota</taxon>
        <taxon>Gammaproteobacteria</taxon>
        <taxon>Enterobacterales</taxon>
        <taxon>Enterobacteriaceae</taxon>
        <taxon>Salmonella</taxon>
    </lineage>
</organism>
<dbReference type="EMBL" id="DAAWYJ010000013">
    <property type="protein sequence ID" value="HAG0015886.1"/>
    <property type="molecule type" value="Genomic_DNA"/>
</dbReference>
<gene>
    <name evidence="1" type="ORF">G8O67_003193</name>
</gene>
<comment type="caution">
    <text evidence="1">The sequence shown here is derived from an EMBL/GenBank/DDBJ whole genome shotgun (WGS) entry which is preliminary data.</text>
</comment>
<evidence type="ECO:0000313" key="1">
    <source>
        <dbReference type="EMBL" id="HAG0015886.1"/>
    </source>
</evidence>
<reference evidence="1" key="1">
    <citation type="journal article" date="2018" name="Genome Biol.">
        <title>SKESA: strategic k-mer extension for scrupulous assemblies.</title>
        <authorList>
            <person name="Souvorov A."/>
            <person name="Agarwala R."/>
            <person name="Lipman D.J."/>
        </authorList>
    </citation>
    <scope>NUCLEOTIDE SEQUENCE</scope>
    <source>
        <strain evidence="1">MA.CK_00/00002125</strain>
    </source>
</reference>
<name>A0A756IDJ7_SALER</name>
<protein>
    <submittedName>
        <fullName evidence="1">Uncharacterized protein</fullName>
    </submittedName>
</protein>
<sequence length="326" mass="36814">MSMTVVPFDYTLPVRYRDRVTHYLKHLVSGDDCDDVFSPVPYNLPPVFSADLLNGLRQAGDALQQTPFMPVMAEVSTAVKMLLDSELFFLIFGAEVLYGSAGLSPGQQEKHRILLRLRFPGEDDESTAEHAPEGMATASFNRHLTDWCAFQNAVMQKKAGNLARGRLLSQVLKWQQRRDFPETAWGAMMQQMLPPDERVPEQVFPLMVPELMRLFRDGLKRVTEGEMELFRGCSLKTLREYPLLRTLTDGVLTDDAGTLMQYRSAWLNAASVWLRDMMSTVHTLAPSVETDHTELLALAFDDFHAQVHAMAYEHASTLADVSATER</sequence>
<accession>A0A756IDJ7</accession>
<proteinExistence type="predicted"/>